<sequence>MSLISSLLLGDSPLSASTDVLQYSADGQISVVTRSAIYIVTPDFRASSSRNGTSPQGNHLGWFKTAIHDFGIIKAWSDNSAEWSTLSLATVENVWQAASWSPSGLNRLGGCLLASLTNNLQLAIWAPVKNPSTGEWTRVADITEYQVASYGEGDEIVQQDLLKCQSCSIAWSGPCYEGVTPAANKYYSLLAVGARSGDVSFFCWDLAIDAARYCFKFKVADAWIIRLAWSRWEPVDDNGRPSHFGTSSIEY</sequence>
<dbReference type="GO" id="GO:0000127">
    <property type="term" value="C:transcription factor TFIIIC complex"/>
    <property type="evidence" value="ECO:0007669"/>
    <property type="project" value="InterPro"/>
</dbReference>
<dbReference type="Pfam" id="PF12657">
    <property type="entry name" value="TFIIIC_delta"/>
    <property type="match status" value="1"/>
</dbReference>
<protein>
    <recommendedName>
        <fullName evidence="1">Transcription factor IIIC 90kDa subunit N-terminal domain-containing protein</fullName>
    </recommendedName>
</protein>
<dbReference type="GO" id="GO:0004402">
    <property type="term" value="F:histone acetyltransferase activity"/>
    <property type="evidence" value="ECO:0007669"/>
    <property type="project" value="InterPro"/>
</dbReference>
<gene>
    <name evidence="2" type="ORF">RDB_LOCUS56233</name>
</gene>
<name>A0A8H3DXX5_9AGAM</name>
<evidence type="ECO:0000313" key="2">
    <source>
        <dbReference type="EMBL" id="CAE7121519.1"/>
    </source>
</evidence>
<evidence type="ECO:0000259" key="1">
    <source>
        <dbReference type="Pfam" id="PF12657"/>
    </source>
</evidence>
<reference evidence="2" key="1">
    <citation type="submission" date="2021-01" db="EMBL/GenBank/DDBJ databases">
        <authorList>
            <person name="Kaushik A."/>
        </authorList>
    </citation>
    <scope>NUCLEOTIDE SEQUENCE</scope>
    <source>
        <strain evidence="2">AG5</strain>
    </source>
</reference>
<dbReference type="PANTHER" id="PTHR15496:SF2">
    <property type="entry name" value="GENERAL TRANSCRIPTION FACTOR 3C POLYPEPTIDE 4"/>
    <property type="match status" value="1"/>
</dbReference>
<dbReference type="InterPro" id="IPR024761">
    <property type="entry name" value="TFIIIC_delta_N"/>
</dbReference>
<dbReference type="Proteomes" id="UP000663827">
    <property type="component" value="Unassembled WGS sequence"/>
</dbReference>
<evidence type="ECO:0000313" key="3">
    <source>
        <dbReference type="Proteomes" id="UP000663827"/>
    </source>
</evidence>
<dbReference type="EMBL" id="CAJNJQ010001125">
    <property type="protein sequence ID" value="CAE7121519.1"/>
    <property type="molecule type" value="Genomic_DNA"/>
</dbReference>
<dbReference type="GO" id="GO:0006384">
    <property type="term" value="P:transcription initiation at RNA polymerase III promoter"/>
    <property type="evidence" value="ECO:0007669"/>
    <property type="project" value="InterPro"/>
</dbReference>
<accession>A0A8H3DXX5</accession>
<dbReference type="InterPro" id="IPR044230">
    <property type="entry name" value="GTF3C4"/>
</dbReference>
<dbReference type="AlphaFoldDB" id="A0A8H3DXX5"/>
<proteinExistence type="predicted"/>
<organism evidence="2 3">
    <name type="scientific">Rhizoctonia solani</name>
    <dbReference type="NCBI Taxonomy" id="456999"/>
    <lineage>
        <taxon>Eukaryota</taxon>
        <taxon>Fungi</taxon>
        <taxon>Dikarya</taxon>
        <taxon>Basidiomycota</taxon>
        <taxon>Agaricomycotina</taxon>
        <taxon>Agaricomycetes</taxon>
        <taxon>Cantharellales</taxon>
        <taxon>Ceratobasidiaceae</taxon>
        <taxon>Rhizoctonia</taxon>
    </lineage>
</organism>
<feature type="domain" description="Transcription factor IIIC 90kDa subunit N-terminal" evidence="1">
    <location>
        <begin position="24"/>
        <end position="233"/>
    </location>
</feature>
<dbReference type="PANTHER" id="PTHR15496">
    <property type="entry name" value="GENERAL TRANSCRIPTION FACTOR 3C POLYPEPTIDE 4 FAMILY"/>
    <property type="match status" value="1"/>
</dbReference>
<comment type="caution">
    <text evidence="2">The sequence shown here is derived from an EMBL/GenBank/DDBJ whole genome shotgun (WGS) entry which is preliminary data.</text>
</comment>